<dbReference type="PANTHER" id="PTHR35526:SF3">
    <property type="entry name" value="ANTI-SIGMA-F FACTOR RSBW"/>
    <property type="match status" value="1"/>
</dbReference>
<gene>
    <name evidence="3" type="ORF">VA596_11500</name>
</gene>
<dbReference type="InterPro" id="IPR003594">
    <property type="entry name" value="HATPase_dom"/>
</dbReference>
<dbReference type="EMBL" id="JAYFSI010000002">
    <property type="protein sequence ID" value="MEA5360162.1"/>
    <property type="molecule type" value="Genomic_DNA"/>
</dbReference>
<dbReference type="InterPro" id="IPR050267">
    <property type="entry name" value="Anti-sigma-factor_SerPK"/>
</dbReference>
<dbReference type="CDD" id="cd16936">
    <property type="entry name" value="HATPase_RsbW-like"/>
    <property type="match status" value="1"/>
</dbReference>
<evidence type="ECO:0000313" key="4">
    <source>
        <dbReference type="Proteomes" id="UP001304298"/>
    </source>
</evidence>
<dbReference type="Proteomes" id="UP001304298">
    <property type="component" value="Unassembled WGS sequence"/>
</dbReference>
<dbReference type="InterPro" id="IPR036890">
    <property type="entry name" value="HATPase_C_sf"/>
</dbReference>
<dbReference type="Gene3D" id="3.30.565.10">
    <property type="entry name" value="Histidine kinase-like ATPase, C-terminal domain"/>
    <property type="match status" value="1"/>
</dbReference>
<evidence type="ECO:0000256" key="1">
    <source>
        <dbReference type="ARBA" id="ARBA00022527"/>
    </source>
</evidence>
<dbReference type="EC" id="2.7.13.3" evidence="3"/>
<keyword evidence="4" id="KW-1185">Reference proteome</keyword>
<evidence type="ECO:0000259" key="2">
    <source>
        <dbReference type="Pfam" id="PF13581"/>
    </source>
</evidence>
<keyword evidence="3" id="KW-0547">Nucleotide-binding</keyword>
<comment type="caution">
    <text evidence="3">The sequence shown here is derived from an EMBL/GenBank/DDBJ whole genome shotgun (WGS) entry which is preliminary data.</text>
</comment>
<sequence length="142" mass="15498">MTDPLPPGAPTSPAPFHRRTVALADRLPELREALADWVRKLGLDAERAEDVVLAGYEAMANSAEHAYRDREAGYVDVRAEWLAGRLTVTVTDYGTWQAPVATNGLRGRGLLLIDSLADQCAQVHREDGTTITMSWSEDLAPA</sequence>
<proteinExistence type="predicted"/>
<reference evidence="3 4" key="1">
    <citation type="submission" date="2023-12" db="EMBL/GenBank/DDBJ databases">
        <title>Amycolatopsis sp. V23-08.</title>
        <authorList>
            <person name="Somphong A."/>
        </authorList>
    </citation>
    <scope>NUCLEOTIDE SEQUENCE [LARGE SCALE GENOMIC DNA]</scope>
    <source>
        <strain evidence="3 4">V23-08</strain>
    </source>
</reference>
<protein>
    <submittedName>
        <fullName evidence="3">ATP-binding protein</fullName>
        <ecNumber evidence="3">2.7.13.3</ecNumber>
    </submittedName>
</protein>
<dbReference type="PANTHER" id="PTHR35526">
    <property type="entry name" value="ANTI-SIGMA-F FACTOR RSBW-RELATED"/>
    <property type="match status" value="1"/>
</dbReference>
<feature type="domain" description="Histidine kinase/HSP90-like ATPase" evidence="2">
    <location>
        <begin position="22"/>
        <end position="135"/>
    </location>
</feature>
<keyword evidence="3" id="KW-0808">Transferase</keyword>
<dbReference type="GO" id="GO:0004673">
    <property type="term" value="F:protein histidine kinase activity"/>
    <property type="evidence" value="ECO:0007669"/>
    <property type="project" value="UniProtKB-EC"/>
</dbReference>
<dbReference type="RefSeq" id="WP_323326052.1">
    <property type="nucleotide sequence ID" value="NZ_JAYFSI010000002.1"/>
</dbReference>
<dbReference type="Pfam" id="PF13581">
    <property type="entry name" value="HATPase_c_2"/>
    <property type="match status" value="1"/>
</dbReference>
<evidence type="ECO:0000313" key="3">
    <source>
        <dbReference type="EMBL" id="MEA5360162.1"/>
    </source>
</evidence>
<accession>A0ABU5R1T9</accession>
<name>A0ABU5R1T9_9PSEU</name>
<keyword evidence="1" id="KW-0418">Kinase</keyword>
<organism evidence="3 4">
    <name type="scientific">Amycolatopsis heterodermiae</name>
    <dbReference type="NCBI Taxonomy" id="3110235"/>
    <lineage>
        <taxon>Bacteria</taxon>
        <taxon>Bacillati</taxon>
        <taxon>Actinomycetota</taxon>
        <taxon>Actinomycetes</taxon>
        <taxon>Pseudonocardiales</taxon>
        <taxon>Pseudonocardiaceae</taxon>
        <taxon>Amycolatopsis</taxon>
    </lineage>
</organism>
<keyword evidence="1" id="KW-0723">Serine/threonine-protein kinase</keyword>
<dbReference type="SUPFAM" id="SSF55874">
    <property type="entry name" value="ATPase domain of HSP90 chaperone/DNA topoisomerase II/histidine kinase"/>
    <property type="match status" value="1"/>
</dbReference>
<keyword evidence="3" id="KW-0067">ATP-binding</keyword>
<dbReference type="GO" id="GO:0005524">
    <property type="term" value="F:ATP binding"/>
    <property type="evidence" value="ECO:0007669"/>
    <property type="project" value="UniProtKB-KW"/>
</dbReference>